<accession>A0A1I2U7J1</accession>
<dbReference type="OrthoDB" id="966030at2"/>
<dbReference type="STRING" id="435880.SAMN04487988_10790"/>
<dbReference type="PROSITE" id="PS51257">
    <property type="entry name" value="PROKAR_LIPOPROTEIN"/>
    <property type="match status" value="1"/>
</dbReference>
<keyword evidence="1" id="KW-0732">Signal</keyword>
<keyword evidence="3" id="KW-1185">Reference proteome</keyword>
<evidence type="ECO:0000313" key="2">
    <source>
        <dbReference type="EMBL" id="SFG73102.1"/>
    </source>
</evidence>
<evidence type="ECO:0000313" key="3">
    <source>
        <dbReference type="Proteomes" id="UP000199642"/>
    </source>
</evidence>
<feature type="signal peptide" evidence="1">
    <location>
        <begin position="1"/>
        <end position="21"/>
    </location>
</feature>
<evidence type="ECO:0008006" key="4">
    <source>
        <dbReference type="Google" id="ProtNLM"/>
    </source>
</evidence>
<sequence length="194" mass="22733">MIRNRFYLRFAKVTFLLILLAACQSEYQKIEERELASGKEVNELFLGLQLGMDRKGFYETCWDLNKEGVLTNGPTELSVEYVPELPSGKPARMRFYPKFENEKIYLMPVEFTYDGWAPWNEELAVEKLREDVVGYFENLYGEGFFEVSNEDKSLIAFVKIDGNRRIRIFKKDLSTIRAEIVDLKIQKQLEKEAS</sequence>
<dbReference type="RefSeq" id="WP_092791580.1">
    <property type="nucleotide sequence ID" value="NZ_FOPC01000007.1"/>
</dbReference>
<name>A0A1I2U7J1_9BACT</name>
<protein>
    <recommendedName>
        <fullName evidence="4">Lipoprotein</fullName>
    </recommendedName>
</protein>
<gene>
    <name evidence="2" type="ORF">SAMN04487988_10790</name>
</gene>
<organism evidence="2 3">
    <name type="scientific">Algoriphagus hitonicola</name>
    <dbReference type="NCBI Taxonomy" id="435880"/>
    <lineage>
        <taxon>Bacteria</taxon>
        <taxon>Pseudomonadati</taxon>
        <taxon>Bacteroidota</taxon>
        <taxon>Cytophagia</taxon>
        <taxon>Cytophagales</taxon>
        <taxon>Cyclobacteriaceae</taxon>
        <taxon>Algoriphagus</taxon>
    </lineage>
</organism>
<proteinExistence type="predicted"/>
<reference evidence="3" key="1">
    <citation type="submission" date="2016-10" db="EMBL/GenBank/DDBJ databases">
        <authorList>
            <person name="Varghese N."/>
            <person name="Submissions S."/>
        </authorList>
    </citation>
    <scope>NUCLEOTIDE SEQUENCE [LARGE SCALE GENOMIC DNA]</scope>
    <source>
        <strain evidence="3">DSM 19315</strain>
    </source>
</reference>
<dbReference type="EMBL" id="FOPC01000007">
    <property type="protein sequence ID" value="SFG73102.1"/>
    <property type="molecule type" value="Genomic_DNA"/>
</dbReference>
<dbReference type="AlphaFoldDB" id="A0A1I2U7J1"/>
<evidence type="ECO:0000256" key="1">
    <source>
        <dbReference type="SAM" id="SignalP"/>
    </source>
</evidence>
<feature type="chain" id="PRO_5011670168" description="Lipoprotein" evidence="1">
    <location>
        <begin position="22"/>
        <end position="194"/>
    </location>
</feature>
<dbReference type="Proteomes" id="UP000199642">
    <property type="component" value="Unassembled WGS sequence"/>
</dbReference>